<protein>
    <submittedName>
        <fullName evidence="2">Uncharacterized protein</fullName>
    </submittedName>
</protein>
<evidence type="ECO:0000313" key="2">
    <source>
        <dbReference type="EMBL" id="OQX08835.1"/>
    </source>
</evidence>
<keyword evidence="1" id="KW-1133">Transmembrane helix</keyword>
<dbReference type="EMBL" id="MTEJ01000163">
    <property type="protein sequence ID" value="OQX08835.1"/>
    <property type="molecule type" value="Genomic_DNA"/>
</dbReference>
<keyword evidence="1" id="KW-0472">Membrane</keyword>
<feature type="transmembrane region" description="Helical" evidence="1">
    <location>
        <begin position="56"/>
        <end position="79"/>
    </location>
</feature>
<gene>
    <name evidence="2" type="ORF">BWK73_24355</name>
</gene>
<comment type="caution">
    <text evidence="2">The sequence shown here is derived from an EMBL/GenBank/DDBJ whole genome shotgun (WGS) entry which is preliminary data.</text>
</comment>
<sequence>MHWLLLSFALIDALCLIAGLQTHRPYLALLGWLGHLTLLMAGTYQLVRLTRASRRAYWAWLCLLLFLPVIGWLLAWVFLQNNTWFRPSVRISQDTTRADSYIELTANPSTSFSPDRLSQRLSALTTDDYLDLLGTTQHLPNKPAKALLDDALHSSTESARLLAQALSSKQEQRQMQQLKTLTEQLKNQQMRNPNLHLALAQLHWQIFESRRLDSFQQTETLQKVRLHANFAAQLNPNLAQAHWLTAQVNLHQHHYQAAEHALKRAANAGIHLNRIKPYLQAIRFQQNRPTNRLPSLKESA</sequence>
<dbReference type="Proteomes" id="UP000192491">
    <property type="component" value="Unassembled WGS sequence"/>
</dbReference>
<keyword evidence="1" id="KW-0812">Transmembrane</keyword>
<name>A0A1Y1QLV3_9GAMM</name>
<dbReference type="InterPro" id="IPR011990">
    <property type="entry name" value="TPR-like_helical_dom_sf"/>
</dbReference>
<feature type="transmembrane region" description="Helical" evidence="1">
    <location>
        <begin position="25"/>
        <end position="44"/>
    </location>
</feature>
<reference evidence="2 3" key="1">
    <citation type="submission" date="2017-01" db="EMBL/GenBank/DDBJ databases">
        <title>Novel large sulfur bacteria in the metagenomes of groundwater-fed chemosynthetic microbial mats in the Lake Huron basin.</title>
        <authorList>
            <person name="Sharrar A.M."/>
            <person name="Flood B.E."/>
            <person name="Bailey J.V."/>
            <person name="Jones D.S."/>
            <person name="Biddanda B."/>
            <person name="Ruberg S.A."/>
            <person name="Marcus D.N."/>
            <person name="Dick G.J."/>
        </authorList>
    </citation>
    <scope>NUCLEOTIDE SEQUENCE [LARGE SCALE GENOMIC DNA]</scope>
    <source>
        <strain evidence="2">A8</strain>
    </source>
</reference>
<dbReference type="Gene3D" id="1.25.40.10">
    <property type="entry name" value="Tetratricopeptide repeat domain"/>
    <property type="match status" value="1"/>
</dbReference>
<evidence type="ECO:0000313" key="3">
    <source>
        <dbReference type="Proteomes" id="UP000192491"/>
    </source>
</evidence>
<dbReference type="AlphaFoldDB" id="A0A1Y1QLV3"/>
<proteinExistence type="predicted"/>
<accession>A0A1Y1QLV3</accession>
<organism evidence="2 3">
    <name type="scientific">Thiothrix lacustris</name>
    <dbReference type="NCBI Taxonomy" id="525917"/>
    <lineage>
        <taxon>Bacteria</taxon>
        <taxon>Pseudomonadati</taxon>
        <taxon>Pseudomonadota</taxon>
        <taxon>Gammaproteobacteria</taxon>
        <taxon>Thiotrichales</taxon>
        <taxon>Thiotrichaceae</taxon>
        <taxon>Thiothrix</taxon>
    </lineage>
</organism>
<evidence type="ECO:0000256" key="1">
    <source>
        <dbReference type="SAM" id="Phobius"/>
    </source>
</evidence>